<protein>
    <submittedName>
        <fullName evidence="2">AP-4-A phosphorylase</fullName>
        <ecNumber evidence="2">2.7.7.53</ecNumber>
    </submittedName>
</protein>
<dbReference type="GO" id="GO:0004519">
    <property type="term" value="F:endonuclease activity"/>
    <property type="evidence" value="ECO:0007669"/>
    <property type="project" value="InterPro"/>
</dbReference>
<feature type="domain" description="HIT" evidence="1">
    <location>
        <begin position="204"/>
        <end position="311"/>
    </location>
</feature>
<dbReference type="InterPro" id="IPR002711">
    <property type="entry name" value="HNH"/>
</dbReference>
<dbReference type="Gene3D" id="3.30.428.10">
    <property type="entry name" value="HIT-like"/>
    <property type="match status" value="1"/>
</dbReference>
<dbReference type="GO" id="GO:0003676">
    <property type="term" value="F:nucleic acid binding"/>
    <property type="evidence" value="ECO:0007669"/>
    <property type="project" value="InterPro"/>
</dbReference>
<name>A0A1J5QVN4_9ZZZZ</name>
<dbReference type="SMART" id="SM00507">
    <property type="entry name" value="HNHc"/>
    <property type="match status" value="1"/>
</dbReference>
<organism evidence="2">
    <name type="scientific">mine drainage metagenome</name>
    <dbReference type="NCBI Taxonomy" id="410659"/>
    <lineage>
        <taxon>unclassified sequences</taxon>
        <taxon>metagenomes</taxon>
        <taxon>ecological metagenomes</taxon>
    </lineage>
</organism>
<comment type="caution">
    <text evidence="2">The sequence shown here is derived from an EMBL/GenBank/DDBJ whole genome shotgun (WGS) entry which is preliminary data.</text>
</comment>
<dbReference type="PROSITE" id="PS51084">
    <property type="entry name" value="HIT_2"/>
    <property type="match status" value="1"/>
</dbReference>
<dbReference type="InterPro" id="IPR011146">
    <property type="entry name" value="HIT-like"/>
</dbReference>
<evidence type="ECO:0000313" key="2">
    <source>
        <dbReference type="EMBL" id="OIQ81539.1"/>
    </source>
</evidence>
<dbReference type="InterPro" id="IPR036265">
    <property type="entry name" value="HIT-like_sf"/>
</dbReference>
<dbReference type="Gene3D" id="1.10.30.50">
    <property type="match status" value="1"/>
</dbReference>
<dbReference type="PANTHER" id="PTHR42997">
    <property type="entry name" value="HIT FAMILY HYDROLASE"/>
    <property type="match status" value="1"/>
</dbReference>
<dbReference type="EMBL" id="MLJW01000911">
    <property type="protein sequence ID" value="OIQ81539.1"/>
    <property type="molecule type" value="Genomic_DNA"/>
</dbReference>
<gene>
    <name evidence="2" type="ORF">GALL_366820</name>
</gene>
<sequence length="326" mass="37414">MNYRDLADFISTRMRMSHIYQPVMLLTLLENNGIASDEKIAKAILEYDQSQLEYYIKIVHNMVGRVLRRHGVVEKNGLSYQLPDFESISLSERGDLIHRCREKLADYILKRGERIWKHRKLSDGYISGTLRYEVLKRAQFHCELCGIPADERALEVDHIVPRNHGGTDDLHNFQALCYSCNSMKRDRDDTDFRAVKASYHLKADGCLFCDLPKDRIVLENSLAMVIDDQYPVTESHSLIIPKRHVRDYFGLSQPEINACNQLLNELKTGIEHGDDRVSGFNIGMNSGEAAGQTIFHCHIHLIPRRFGDVENPRGGVRHLIPGKGHY</sequence>
<dbReference type="SUPFAM" id="SSF54197">
    <property type="entry name" value="HIT-like"/>
    <property type="match status" value="1"/>
</dbReference>
<proteinExistence type="predicted"/>
<reference evidence="2" key="1">
    <citation type="submission" date="2016-10" db="EMBL/GenBank/DDBJ databases">
        <title>Sequence of Gallionella enrichment culture.</title>
        <authorList>
            <person name="Poehlein A."/>
            <person name="Muehling M."/>
            <person name="Daniel R."/>
        </authorList>
    </citation>
    <scope>NUCLEOTIDE SEQUENCE</scope>
</reference>
<accession>A0A1J5QVN4</accession>
<evidence type="ECO:0000259" key="1">
    <source>
        <dbReference type="PROSITE" id="PS51084"/>
    </source>
</evidence>
<dbReference type="PANTHER" id="PTHR42997:SF1">
    <property type="entry name" value="AP-4-A PHOSPHORYLASE"/>
    <property type="match status" value="1"/>
</dbReference>
<dbReference type="CDD" id="cd00085">
    <property type="entry name" value="HNHc"/>
    <property type="match status" value="1"/>
</dbReference>
<keyword evidence="2" id="KW-0548">Nucleotidyltransferase</keyword>
<dbReference type="InterPro" id="IPR052908">
    <property type="entry name" value="AP-4-A_phosphorylase"/>
</dbReference>
<keyword evidence="2" id="KW-0808">Transferase</keyword>
<dbReference type="Pfam" id="PF01844">
    <property type="entry name" value="HNH"/>
    <property type="match status" value="1"/>
</dbReference>
<dbReference type="AlphaFoldDB" id="A0A1J5QVN4"/>
<dbReference type="Pfam" id="PF01230">
    <property type="entry name" value="HIT"/>
    <property type="match status" value="1"/>
</dbReference>
<dbReference type="GO" id="GO:0003877">
    <property type="term" value="F:ATP:ADP adenylyltransferase activity"/>
    <property type="evidence" value="ECO:0007669"/>
    <property type="project" value="UniProtKB-EC"/>
</dbReference>
<dbReference type="InterPro" id="IPR003615">
    <property type="entry name" value="HNH_nuc"/>
</dbReference>
<dbReference type="GO" id="GO:0008270">
    <property type="term" value="F:zinc ion binding"/>
    <property type="evidence" value="ECO:0007669"/>
    <property type="project" value="InterPro"/>
</dbReference>
<dbReference type="EC" id="2.7.7.53" evidence="2"/>